<sequence>MATATERIPVLVTATEKGKIAKMAKDAGVSMGEFLRRAASSYRPSEEDSMLIGMMDQMNKTTAQANAAIDDALAFIEASNQRIAAMEKKVAIERKVA</sequence>
<reference evidence="1" key="1">
    <citation type="submission" date="2018-10" db="EMBL/GenBank/DDBJ databases">
        <authorList>
            <person name="Plewniak F."/>
        </authorList>
    </citation>
    <scope>NUCLEOTIDE SEQUENCE</scope>
</reference>
<protein>
    <recommendedName>
        <fullName evidence="2">Ribbon-helix-helix protein CopG domain-containing protein</fullName>
    </recommendedName>
</protein>
<dbReference type="InterPro" id="IPR053842">
    <property type="entry name" value="NikA-like"/>
</dbReference>
<organism evidence="1">
    <name type="scientific">mine drainage metagenome</name>
    <dbReference type="NCBI Taxonomy" id="410659"/>
    <lineage>
        <taxon>unclassified sequences</taxon>
        <taxon>metagenomes</taxon>
        <taxon>ecological metagenomes</taxon>
    </lineage>
</organism>
<dbReference type="Pfam" id="PF21983">
    <property type="entry name" value="NikA-like"/>
    <property type="match status" value="1"/>
</dbReference>
<dbReference type="AlphaFoldDB" id="A0A3P3ZLJ2"/>
<accession>A0A3P3ZLJ2</accession>
<proteinExistence type="predicted"/>
<dbReference type="EMBL" id="UOYP01000039">
    <property type="protein sequence ID" value="VAY86744.1"/>
    <property type="molecule type" value="Genomic_DNA"/>
</dbReference>
<evidence type="ECO:0000313" key="1">
    <source>
        <dbReference type="EMBL" id="VAY86744.1"/>
    </source>
</evidence>
<name>A0A3P3ZLJ2_9ZZZZ</name>
<evidence type="ECO:0008006" key="2">
    <source>
        <dbReference type="Google" id="ProtNLM"/>
    </source>
</evidence>
<gene>
    <name evidence="1" type="ORF">CARN8_1330008</name>
</gene>